<dbReference type="RefSeq" id="WP_183123020.1">
    <property type="nucleotide sequence ID" value="NZ_JACJHR010000004.1"/>
</dbReference>
<protein>
    <submittedName>
        <fullName evidence="1">Uncharacterized protein</fullName>
    </submittedName>
</protein>
<dbReference type="Proteomes" id="UP000550260">
    <property type="component" value="Unassembled WGS sequence"/>
</dbReference>
<dbReference type="AlphaFoldDB" id="A0A8E1VUB7"/>
<name>A0A8E1VUB7_9PSEU</name>
<gene>
    <name evidence="1" type="ORF">H5411_04690</name>
</gene>
<reference evidence="1 2" key="1">
    <citation type="submission" date="2020-08" db="EMBL/GenBank/DDBJ databases">
        <title>Amycolatopsis echigonensis JCM 21831.</title>
        <authorList>
            <person name="Tedsree N."/>
            <person name="Kuncharoen N."/>
            <person name="Likhitwitayawuid K."/>
            <person name="Tanasupawat S."/>
        </authorList>
    </citation>
    <scope>NUCLEOTIDE SEQUENCE [LARGE SCALE GENOMIC DNA]</scope>
    <source>
        <strain evidence="1 2">JCM 21831</strain>
    </source>
</reference>
<evidence type="ECO:0000313" key="1">
    <source>
        <dbReference type="EMBL" id="MBB2498432.1"/>
    </source>
</evidence>
<comment type="caution">
    <text evidence="1">The sequence shown here is derived from an EMBL/GenBank/DDBJ whole genome shotgun (WGS) entry which is preliminary data.</text>
</comment>
<organism evidence="1 2">
    <name type="scientific">Amycolatopsis echigonensis</name>
    <dbReference type="NCBI Taxonomy" id="2576905"/>
    <lineage>
        <taxon>Bacteria</taxon>
        <taxon>Bacillati</taxon>
        <taxon>Actinomycetota</taxon>
        <taxon>Actinomycetes</taxon>
        <taxon>Pseudonocardiales</taxon>
        <taxon>Pseudonocardiaceae</taxon>
        <taxon>Amycolatopsis</taxon>
    </lineage>
</organism>
<evidence type="ECO:0000313" key="2">
    <source>
        <dbReference type="Proteomes" id="UP000550260"/>
    </source>
</evidence>
<dbReference type="EMBL" id="JACJHR010000004">
    <property type="protein sequence ID" value="MBB2498432.1"/>
    <property type="molecule type" value="Genomic_DNA"/>
</dbReference>
<accession>A0A8E1VUB7</accession>
<proteinExistence type="predicted"/>
<sequence length="332" mass="36487">MTVYSQHPQRGKVQILATYRGWGGMVASTVTSVESSTAARLIVDAFNRVSACATVPVSVHDERDRQVNHYPSSHLAALTDPAARVSLLEGTHSLWYEQVMWQLHEALTDLDAATAAVPAPVRTAVEAELETEVRWLAAALAEYSEGVEIPEDEAQRVWDFENPIVVFDERTGLGRRDRIMLDHVEAGADDREVHEAIIDERLLLDVAAQTGNVEARLRLEDLSIAAEPEDPDGFFLSVEAPLPGADGDRAQWGVAIDRWEADELDEDGYPVESHSEPVIRCVLATRPAMADVLALLDLTTSQEKLAAWAQTPVGEALRNTVFVVTERCTDEG</sequence>